<dbReference type="EMBL" id="BSOS01000087">
    <property type="protein sequence ID" value="GLR68268.1"/>
    <property type="molecule type" value="Genomic_DNA"/>
</dbReference>
<organism evidence="2 3">
    <name type="scientific">Acidocella aquatica</name>
    <dbReference type="NCBI Taxonomy" id="1922313"/>
    <lineage>
        <taxon>Bacteria</taxon>
        <taxon>Pseudomonadati</taxon>
        <taxon>Pseudomonadota</taxon>
        <taxon>Alphaproteobacteria</taxon>
        <taxon>Acetobacterales</taxon>
        <taxon>Acidocellaceae</taxon>
        <taxon>Acidocella</taxon>
    </lineage>
</organism>
<accession>A0ABQ6ADI5</accession>
<protein>
    <submittedName>
        <fullName evidence="2">Uncharacterized protein</fullName>
    </submittedName>
</protein>
<evidence type="ECO:0000313" key="2">
    <source>
        <dbReference type="EMBL" id="GLR68268.1"/>
    </source>
</evidence>
<comment type="caution">
    <text evidence="2">The sequence shown here is derived from an EMBL/GenBank/DDBJ whole genome shotgun (WGS) entry which is preliminary data.</text>
</comment>
<feature type="compositionally biased region" description="Basic and acidic residues" evidence="1">
    <location>
        <begin position="10"/>
        <end position="23"/>
    </location>
</feature>
<evidence type="ECO:0000313" key="3">
    <source>
        <dbReference type="Proteomes" id="UP001156641"/>
    </source>
</evidence>
<dbReference type="Proteomes" id="UP001156641">
    <property type="component" value="Unassembled WGS sequence"/>
</dbReference>
<keyword evidence="3" id="KW-1185">Reference proteome</keyword>
<feature type="region of interest" description="Disordered" evidence="1">
    <location>
        <begin position="1"/>
        <end position="35"/>
    </location>
</feature>
<name>A0ABQ6ADI5_9PROT</name>
<evidence type="ECO:0000256" key="1">
    <source>
        <dbReference type="SAM" id="MobiDB-lite"/>
    </source>
</evidence>
<proteinExistence type="predicted"/>
<reference evidence="3" key="1">
    <citation type="journal article" date="2019" name="Int. J. Syst. Evol. Microbiol.">
        <title>The Global Catalogue of Microorganisms (GCM) 10K type strain sequencing project: providing services to taxonomists for standard genome sequencing and annotation.</title>
        <authorList>
            <consortium name="The Broad Institute Genomics Platform"/>
            <consortium name="The Broad Institute Genome Sequencing Center for Infectious Disease"/>
            <person name="Wu L."/>
            <person name="Ma J."/>
        </authorList>
    </citation>
    <scope>NUCLEOTIDE SEQUENCE [LARGE SCALE GENOMIC DNA]</scope>
    <source>
        <strain evidence="3">NBRC 112502</strain>
    </source>
</reference>
<sequence length="71" mass="8048">MSKKVQNSGLDDRRRDQNGEIRRKNGNTRIDTLRETYGPGFAPDVRGDMHLDTLLDRAGANSLSDYLKGRK</sequence>
<gene>
    <name evidence="2" type="ORF">GCM10010909_29490</name>
</gene>